<dbReference type="EMBL" id="KN837104">
    <property type="protein sequence ID" value="KIJ47031.1"/>
    <property type="molecule type" value="Genomic_DNA"/>
</dbReference>
<keyword evidence="3" id="KW-1185">Reference proteome</keyword>
<evidence type="ECO:0000313" key="2">
    <source>
        <dbReference type="EMBL" id="KIJ47031.1"/>
    </source>
</evidence>
<name>A0A0C9VIA0_SPHS4</name>
<sequence>MEVTDNDLENLINNALVVESDLAEVKTSIKPMDELLDANLMSVALSCQEVQNTHSKYFYLLSDSRASANIDRNAIESFGKDVVPLVDLPESEATLEDLVEAAEIRLQKLTAQVNVYKPAAKPQRVLAALVLHELSITRSAEAVVYPESRRPQENCRGTKKDKEDTKATTAVTPKLDATETKTDEGSAKPTDKSGKAISLVSQFVNLKKWDVIHKFFKQEAQREADEEEYLAKQQELVELKRDIAARLATIKNAKTQIGTAVVSLKTLDGKLGNFQAIWDKLYRDVTELEEFV</sequence>
<protein>
    <recommendedName>
        <fullName evidence="4">DASH complex subunit SPC19</fullName>
    </recommendedName>
</protein>
<dbReference type="Proteomes" id="UP000054279">
    <property type="component" value="Unassembled WGS sequence"/>
</dbReference>
<accession>A0A0C9VIA0</accession>
<reference evidence="2 3" key="1">
    <citation type="submission" date="2014-06" db="EMBL/GenBank/DDBJ databases">
        <title>Evolutionary Origins and Diversification of the Mycorrhizal Mutualists.</title>
        <authorList>
            <consortium name="DOE Joint Genome Institute"/>
            <consortium name="Mycorrhizal Genomics Consortium"/>
            <person name="Kohler A."/>
            <person name="Kuo A."/>
            <person name="Nagy L.G."/>
            <person name="Floudas D."/>
            <person name="Copeland A."/>
            <person name="Barry K.W."/>
            <person name="Cichocki N."/>
            <person name="Veneault-Fourrey C."/>
            <person name="LaButti K."/>
            <person name="Lindquist E.A."/>
            <person name="Lipzen A."/>
            <person name="Lundell T."/>
            <person name="Morin E."/>
            <person name="Murat C."/>
            <person name="Riley R."/>
            <person name="Ohm R."/>
            <person name="Sun H."/>
            <person name="Tunlid A."/>
            <person name="Henrissat B."/>
            <person name="Grigoriev I.V."/>
            <person name="Hibbett D.S."/>
            <person name="Martin F."/>
        </authorList>
    </citation>
    <scope>NUCLEOTIDE SEQUENCE [LARGE SCALE GENOMIC DNA]</scope>
    <source>
        <strain evidence="2 3">SS14</strain>
    </source>
</reference>
<dbReference type="OrthoDB" id="3034676at2759"/>
<feature type="region of interest" description="Disordered" evidence="1">
    <location>
        <begin position="147"/>
        <end position="192"/>
    </location>
</feature>
<gene>
    <name evidence="2" type="ORF">M422DRAFT_249339</name>
</gene>
<feature type="compositionally biased region" description="Basic and acidic residues" evidence="1">
    <location>
        <begin position="147"/>
        <end position="166"/>
    </location>
</feature>
<dbReference type="HOGENOM" id="CLU_980623_0_0_1"/>
<feature type="compositionally biased region" description="Basic and acidic residues" evidence="1">
    <location>
        <begin position="176"/>
        <end position="192"/>
    </location>
</feature>
<evidence type="ECO:0000256" key="1">
    <source>
        <dbReference type="SAM" id="MobiDB-lite"/>
    </source>
</evidence>
<evidence type="ECO:0008006" key="4">
    <source>
        <dbReference type="Google" id="ProtNLM"/>
    </source>
</evidence>
<proteinExistence type="predicted"/>
<organism evidence="2 3">
    <name type="scientific">Sphaerobolus stellatus (strain SS14)</name>
    <dbReference type="NCBI Taxonomy" id="990650"/>
    <lineage>
        <taxon>Eukaryota</taxon>
        <taxon>Fungi</taxon>
        <taxon>Dikarya</taxon>
        <taxon>Basidiomycota</taxon>
        <taxon>Agaricomycotina</taxon>
        <taxon>Agaricomycetes</taxon>
        <taxon>Phallomycetidae</taxon>
        <taxon>Geastrales</taxon>
        <taxon>Sphaerobolaceae</taxon>
        <taxon>Sphaerobolus</taxon>
    </lineage>
</organism>
<dbReference type="AlphaFoldDB" id="A0A0C9VIA0"/>
<evidence type="ECO:0000313" key="3">
    <source>
        <dbReference type="Proteomes" id="UP000054279"/>
    </source>
</evidence>